<accession>A0AAW6DMM5</accession>
<organism evidence="1 2">
    <name type="scientific">Mediterraneibacter gnavus</name>
    <name type="common">Ruminococcus gnavus</name>
    <dbReference type="NCBI Taxonomy" id="33038"/>
    <lineage>
        <taxon>Bacteria</taxon>
        <taxon>Bacillati</taxon>
        <taxon>Bacillota</taxon>
        <taxon>Clostridia</taxon>
        <taxon>Lachnospirales</taxon>
        <taxon>Lachnospiraceae</taxon>
        <taxon>Mediterraneibacter</taxon>
    </lineage>
</organism>
<comment type="caution">
    <text evidence="1">The sequence shown here is derived from an EMBL/GenBank/DDBJ whole genome shotgun (WGS) entry which is preliminary data.</text>
</comment>
<dbReference type="Proteomes" id="UP001212160">
    <property type="component" value="Unassembled WGS sequence"/>
</dbReference>
<gene>
    <name evidence="1" type="ORF">PNW85_16635</name>
</gene>
<dbReference type="AlphaFoldDB" id="A0AAW6DMM5"/>
<dbReference type="RefSeq" id="WP_272108293.1">
    <property type="nucleotide sequence ID" value="NZ_DAWDPA010000055.1"/>
</dbReference>
<dbReference type="EMBL" id="JAQMLA010000072">
    <property type="protein sequence ID" value="MDB8688262.1"/>
    <property type="molecule type" value="Genomic_DNA"/>
</dbReference>
<name>A0AAW6DMM5_MEDGN</name>
<proteinExistence type="predicted"/>
<reference evidence="1" key="1">
    <citation type="submission" date="2023-01" db="EMBL/GenBank/DDBJ databases">
        <title>Human gut microbiome strain richness.</title>
        <authorList>
            <person name="Chen-Liaw A."/>
        </authorList>
    </citation>
    <scope>NUCLEOTIDE SEQUENCE</scope>
    <source>
        <strain evidence="1">RTP21484st1_H11_RTP21484_190118</strain>
    </source>
</reference>
<evidence type="ECO:0000313" key="1">
    <source>
        <dbReference type="EMBL" id="MDB8688262.1"/>
    </source>
</evidence>
<evidence type="ECO:0000313" key="2">
    <source>
        <dbReference type="Proteomes" id="UP001212160"/>
    </source>
</evidence>
<sequence>MDHIWTIENWEQNIDFMEVKEMGEDEIRSIPGNKTLISWKKVIGRASGFGLTVG</sequence>
<protein>
    <submittedName>
        <fullName evidence="1">Uncharacterized protein</fullName>
    </submittedName>
</protein>